<dbReference type="Gene3D" id="3.30.9.10">
    <property type="entry name" value="D-Amino Acid Oxidase, subunit A, domain 2"/>
    <property type="match status" value="1"/>
</dbReference>
<dbReference type="InterPro" id="IPR036188">
    <property type="entry name" value="FAD/NAD-bd_sf"/>
</dbReference>
<evidence type="ECO:0000259" key="2">
    <source>
        <dbReference type="Pfam" id="PF01266"/>
    </source>
</evidence>
<protein>
    <submittedName>
        <fullName evidence="3">Glycerol-3-phosphate dehydrogenase</fullName>
    </submittedName>
</protein>
<accession>A0A1B0ZZ07</accession>
<gene>
    <name evidence="3" type="ORF">K529_002215</name>
</gene>
<dbReference type="Proteomes" id="UP000013243">
    <property type="component" value="Chromosome"/>
</dbReference>
<dbReference type="KEGG" id="rmb:K529_002215"/>
<dbReference type="STRING" id="1265309.K529_002215"/>
<dbReference type="Gene3D" id="3.50.50.60">
    <property type="entry name" value="FAD/NAD(P)-binding domain"/>
    <property type="match status" value="1"/>
</dbReference>
<evidence type="ECO:0000313" key="4">
    <source>
        <dbReference type="Proteomes" id="UP000013243"/>
    </source>
</evidence>
<dbReference type="AlphaFoldDB" id="A0A1B0ZZ07"/>
<organism evidence="3 4">
    <name type="scientific">Tritonibacter mobilis F1926</name>
    <dbReference type="NCBI Taxonomy" id="1265309"/>
    <lineage>
        <taxon>Bacteria</taxon>
        <taxon>Pseudomonadati</taxon>
        <taxon>Pseudomonadota</taxon>
        <taxon>Alphaproteobacteria</taxon>
        <taxon>Rhodobacterales</taxon>
        <taxon>Paracoccaceae</taxon>
        <taxon>Tritonibacter</taxon>
    </lineage>
</organism>
<dbReference type="EMBL" id="CP015230">
    <property type="protein sequence ID" value="ANP39569.1"/>
    <property type="molecule type" value="Genomic_DNA"/>
</dbReference>
<evidence type="ECO:0000313" key="3">
    <source>
        <dbReference type="EMBL" id="ANP39569.1"/>
    </source>
</evidence>
<name>A0A1B0ZZ07_9RHOB</name>
<sequence length="361" mass="38743">MTDFLVIGGGVAGIAAAAHLAELGSVLLLEREDALGYHASGRSAAMFEEDYGPPAIKALSRASRAYLAAPGAGRDSYLSPRGLMLVGRTDQREGFETDLATLDLEEIPVAEARARVPILNPETLAFAATHETATDIDTDRLMGDWAKLLRQRGGKTLTRQEVTAITRHEAGWRVETRNDSFDARQLVNAAGAWADIIAEMAGVAPVGLQPKRRSMAQLPAPEGHDVNGWPMLMGVHEAWYAKPQAGKLLVSPADADPVPPQDAWADDMVLAEGLARYEEMVTTPVTRLETSWAGLRSFAPDGVPVFGEDPAQAGFWWYAGQGGYGFQSAPASARLLRALVAGDTPEISADIVRTLCPGRFR</sequence>
<dbReference type="OrthoDB" id="7421214at2"/>
<proteinExistence type="predicted"/>
<dbReference type="InterPro" id="IPR006076">
    <property type="entry name" value="FAD-dep_OxRdtase"/>
</dbReference>
<feature type="domain" description="FAD dependent oxidoreductase" evidence="2">
    <location>
        <begin position="3"/>
        <end position="338"/>
    </location>
</feature>
<keyword evidence="1" id="KW-0560">Oxidoreductase</keyword>
<dbReference type="PANTHER" id="PTHR13847">
    <property type="entry name" value="SARCOSINE DEHYDROGENASE-RELATED"/>
    <property type="match status" value="1"/>
</dbReference>
<dbReference type="Pfam" id="PF01266">
    <property type="entry name" value="DAO"/>
    <property type="match status" value="1"/>
</dbReference>
<dbReference type="SUPFAM" id="SSF51905">
    <property type="entry name" value="FAD/NAD(P)-binding domain"/>
    <property type="match status" value="1"/>
</dbReference>
<evidence type="ECO:0000256" key="1">
    <source>
        <dbReference type="ARBA" id="ARBA00023002"/>
    </source>
</evidence>
<dbReference type="GO" id="GO:0005737">
    <property type="term" value="C:cytoplasm"/>
    <property type="evidence" value="ECO:0007669"/>
    <property type="project" value="TreeGrafter"/>
</dbReference>
<dbReference type="GeneID" id="28248609"/>
<dbReference type="RefSeq" id="WP_046002495.1">
    <property type="nucleotide sequence ID" value="NZ_CP015230.1"/>
</dbReference>
<dbReference type="PANTHER" id="PTHR13847:SF287">
    <property type="entry name" value="FAD-DEPENDENT OXIDOREDUCTASE DOMAIN-CONTAINING PROTEIN 1"/>
    <property type="match status" value="1"/>
</dbReference>
<reference evidence="3 4" key="1">
    <citation type="journal article" date="2016" name="ISME J.">
        <title>Global occurrence and heterogeneity of the Roseobacter-clade species Ruegeria mobilis.</title>
        <authorList>
            <person name="Sonnenschein E."/>
            <person name="Gram L."/>
        </authorList>
    </citation>
    <scope>NUCLEOTIDE SEQUENCE [LARGE SCALE GENOMIC DNA]</scope>
    <source>
        <strain evidence="3 4">F1926</strain>
    </source>
</reference>
<dbReference type="GO" id="GO:0016491">
    <property type="term" value="F:oxidoreductase activity"/>
    <property type="evidence" value="ECO:0007669"/>
    <property type="project" value="UniProtKB-KW"/>
</dbReference>